<accession>A0ABU6NEL3</accession>
<feature type="non-terminal residue" evidence="2">
    <location>
        <position position="76"/>
    </location>
</feature>
<dbReference type="EMBL" id="JARMQG010000349">
    <property type="protein sequence ID" value="MED3564454.1"/>
    <property type="molecule type" value="Genomic_DNA"/>
</dbReference>
<sequence>MVFLEDISQTIVENTSRIIGYPISITDEKGYIIGSSDTNRLGSFHQASIDVLRKKETICYEYDEVKNLTNVLPGVA</sequence>
<dbReference type="RefSeq" id="WP_327969595.1">
    <property type="nucleotide sequence ID" value="NZ_JARMQG010000349.1"/>
</dbReference>
<dbReference type="InterPro" id="IPR008599">
    <property type="entry name" value="Diacid_rec"/>
</dbReference>
<evidence type="ECO:0000313" key="2">
    <source>
        <dbReference type="EMBL" id="MED3564454.1"/>
    </source>
</evidence>
<feature type="domain" description="Putative sugar diacid recognition" evidence="1">
    <location>
        <begin position="6"/>
        <end position="75"/>
    </location>
</feature>
<protein>
    <submittedName>
        <fullName evidence="2">Sugar diacid recognition domain-containing protein</fullName>
    </submittedName>
</protein>
<evidence type="ECO:0000313" key="3">
    <source>
        <dbReference type="Proteomes" id="UP001330749"/>
    </source>
</evidence>
<gene>
    <name evidence="2" type="ORF">P4447_18730</name>
</gene>
<comment type="caution">
    <text evidence="2">The sequence shown here is derived from an EMBL/GenBank/DDBJ whole genome shotgun (WGS) entry which is preliminary data.</text>
</comment>
<evidence type="ECO:0000259" key="1">
    <source>
        <dbReference type="Pfam" id="PF05651"/>
    </source>
</evidence>
<keyword evidence="3" id="KW-1185">Reference proteome</keyword>
<proteinExistence type="predicted"/>
<reference evidence="2 3" key="1">
    <citation type="submission" date="2023-03" db="EMBL/GenBank/DDBJ databases">
        <title>Bacillus Genome Sequencing.</title>
        <authorList>
            <person name="Dunlap C."/>
        </authorList>
    </citation>
    <scope>NUCLEOTIDE SEQUENCE [LARGE SCALE GENOMIC DNA]</scope>
    <source>
        <strain evidence="2 3">B-14544</strain>
    </source>
</reference>
<name>A0ABU6NEL3_9BACI</name>
<dbReference type="Pfam" id="PF05651">
    <property type="entry name" value="Diacid_rec"/>
    <property type="match status" value="1"/>
</dbReference>
<organism evidence="2 3">
    <name type="scientific">Bacillus xiapuensis</name>
    <dbReference type="NCBI Taxonomy" id="2014075"/>
    <lineage>
        <taxon>Bacteria</taxon>
        <taxon>Bacillati</taxon>
        <taxon>Bacillota</taxon>
        <taxon>Bacilli</taxon>
        <taxon>Bacillales</taxon>
        <taxon>Bacillaceae</taxon>
        <taxon>Bacillus</taxon>
    </lineage>
</organism>
<dbReference type="Proteomes" id="UP001330749">
    <property type="component" value="Unassembled WGS sequence"/>
</dbReference>